<organism evidence="10 11">
    <name type="scientific">Rubus argutus</name>
    <name type="common">Southern blackberry</name>
    <dbReference type="NCBI Taxonomy" id="59490"/>
    <lineage>
        <taxon>Eukaryota</taxon>
        <taxon>Viridiplantae</taxon>
        <taxon>Streptophyta</taxon>
        <taxon>Embryophyta</taxon>
        <taxon>Tracheophyta</taxon>
        <taxon>Spermatophyta</taxon>
        <taxon>Magnoliopsida</taxon>
        <taxon>eudicotyledons</taxon>
        <taxon>Gunneridae</taxon>
        <taxon>Pentapetalae</taxon>
        <taxon>rosids</taxon>
        <taxon>fabids</taxon>
        <taxon>Rosales</taxon>
        <taxon>Rosaceae</taxon>
        <taxon>Rosoideae</taxon>
        <taxon>Rosoideae incertae sedis</taxon>
        <taxon>Rubus</taxon>
    </lineage>
</organism>
<keyword evidence="8" id="KW-0067">ATP-binding</keyword>
<dbReference type="AlphaFoldDB" id="A0AAW1XQ65"/>
<dbReference type="PANTHER" id="PTHR42724">
    <property type="entry name" value="TETRAACYLDISACCHARIDE 4'-KINASE"/>
    <property type="match status" value="1"/>
</dbReference>
<keyword evidence="3" id="KW-0444">Lipid biosynthesis</keyword>
<protein>
    <recommendedName>
        <fullName evidence="2">tetraacyldisaccharide 4'-kinase</fullName>
        <ecNumber evidence="2">2.7.1.130</ecNumber>
    </recommendedName>
</protein>
<dbReference type="Pfam" id="PF02606">
    <property type="entry name" value="LpxK"/>
    <property type="match status" value="1"/>
</dbReference>
<reference evidence="10 11" key="1">
    <citation type="journal article" date="2023" name="G3 (Bethesda)">
        <title>A chromosome-length genome assembly and annotation of blackberry (Rubus argutus, cv. 'Hillquist').</title>
        <authorList>
            <person name="Bruna T."/>
            <person name="Aryal R."/>
            <person name="Dudchenko O."/>
            <person name="Sargent D.J."/>
            <person name="Mead D."/>
            <person name="Buti M."/>
            <person name="Cavallini A."/>
            <person name="Hytonen T."/>
            <person name="Andres J."/>
            <person name="Pham M."/>
            <person name="Weisz D."/>
            <person name="Mascagni F."/>
            <person name="Usai G."/>
            <person name="Natali L."/>
            <person name="Bassil N."/>
            <person name="Fernandez G.E."/>
            <person name="Lomsadze A."/>
            <person name="Armour M."/>
            <person name="Olukolu B."/>
            <person name="Poorten T."/>
            <person name="Britton C."/>
            <person name="Davik J."/>
            <person name="Ashrafi H."/>
            <person name="Aiden E.L."/>
            <person name="Borodovsky M."/>
            <person name="Worthington M."/>
        </authorList>
    </citation>
    <scope>NUCLEOTIDE SEQUENCE [LARGE SCALE GENOMIC DNA]</scope>
    <source>
        <strain evidence="10">PI 553951</strain>
    </source>
</reference>
<evidence type="ECO:0000256" key="8">
    <source>
        <dbReference type="ARBA" id="ARBA00022840"/>
    </source>
</evidence>
<evidence type="ECO:0000313" key="10">
    <source>
        <dbReference type="EMBL" id="KAK9938556.1"/>
    </source>
</evidence>
<sequence length="400" mass="45300">MERVRKAVNAIAYTQHEHLAKLSPLQLSLIPVLFFASSLYKAALSLRRSLYHFGLFRKHRLPVPVISVGNLTWGGNGKTPMAEFIARYLADSGISPLILTRGYAGGDEAKMLHRHFLGRPVKIGVGAKRAAVAAKFFERYGFIDPCSSNCSQKVGSHLSSEKIGAIILDDGMQHWSLQRNLEIAMVNGLTLWGNCRLIPRGPLREPLNALRRADAVVLHHADLVSEQNLKYIDLMLREVNKSVPIFLTKMEPCYFFYVGNANLRKPLRDLSNTIVLCVSAIGSANAFAMGIEKIGAFYVDRLEFSDHHIFQGKDFEKIRRRLRELEDRFGSKPVVIVTEKDYDRDPEIFKHLDPFEVLALCSELKIIPYRGCTEDSFKKMLKVVCNKMQTEIKSFSWLDC</sequence>
<dbReference type="SUPFAM" id="SSF52540">
    <property type="entry name" value="P-loop containing nucleoside triphosphate hydrolases"/>
    <property type="match status" value="1"/>
</dbReference>
<dbReference type="InterPro" id="IPR003758">
    <property type="entry name" value="LpxK"/>
</dbReference>
<gene>
    <name evidence="10" type="ORF">M0R45_015286</name>
</gene>
<comment type="pathway">
    <text evidence="1">Glycolipid biosynthesis; lipid IV(A) biosynthesis; lipid IV(A) from (3R)-3-hydroxytetradecanoyl-[acyl-carrier-protein] and UDP-N-acetyl-alpha-D-glucosamine: step 6/6.</text>
</comment>
<dbReference type="GO" id="GO:0005524">
    <property type="term" value="F:ATP binding"/>
    <property type="evidence" value="ECO:0007669"/>
    <property type="project" value="UniProtKB-KW"/>
</dbReference>
<evidence type="ECO:0000256" key="3">
    <source>
        <dbReference type="ARBA" id="ARBA00022516"/>
    </source>
</evidence>
<evidence type="ECO:0000256" key="4">
    <source>
        <dbReference type="ARBA" id="ARBA00022556"/>
    </source>
</evidence>
<evidence type="ECO:0000313" key="11">
    <source>
        <dbReference type="Proteomes" id="UP001457282"/>
    </source>
</evidence>
<dbReference type="Proteomes" id="UP001457282">
    <property type="component" value="Unassembled WGS sequence"/>
</dbReference>
<proteinExistence type="inferred from homology"/>
<keyword evidence="11" id="KW-1185">Reference proteome</keyword>
<dbReference type="GO" id="GO:0009029">
    <property type="term" value="F:lipid-A 4'-kinase activity"/>
    <property type="evidence" value="ECO:0007669"/>
    <property type="project" value="UniProtKB-EC"/>
</dbReference>
<accession>A0AAW1XQ65</accession>
<comment type="caution">
    <text evidence="10">The sequence shown here is derived from an EMBL/GenBank/DDBJ whole genome shotgun (WGS) entry which is preliminary data.</text>
</comment>
<keyword evidence="5" id="KW-0808">Transferase</keyword>
<dbReference type="HAMAP" id="MF_00409">
    <property type="entry name" value="LpxK"/>
    <property type="match status" value="1"/>
</dbReference>
<keyword evidence="4" id="KW-0441">Lipid A biosynthesis</keyword>
<dbReference type="InterPro" id="IPR027417">
    <property type="entry name" value="P-loop_NTPase"/>
</dbReference>
<keyword evidence="6" id="KW-0547">Nucleotide-binding</keyword>
<dbReference type="GO" id="GO:0016020">
    <property type="term" value="C:membrane"/>
    <property type="evidence" value="ECO:0007669"/>
    <property type="project" value="GOC"/>
</dbReference>
<keyword evidence="7" id="KW-0418">Kinase</keyword>
<dbReference type="EC" id="2.7.1.130" evidence="2"/>
<evidence type="ECO:0000256" key="2">
    <source>
        <dbReference type="ARBA" id="ARBA00012071"/>
    </source>
</evidence>
<evidence type="ECO:0000256" key="6">
    <source>
        <dbReference type="ARBA" id="ARBA00022741"/>
    </source>
</evidence>
<name>A0AAW1XQ65_RUBAR</name>
<evidence type="ECO:0000256" key="5">
    <source>
        <dbReference type="ARBA" id="ARBA00022679"/>
    </source>
</evidence>
<evidence type="ECO:0000256" key="9">
    <source>
        <dbReference type="ARBA" id="ARBA00023098"/>
    </source>
</evidence>
<evidence type="ECO:0000256" key="1">
    <source>
        <dbReference type="ARBA" id="ARBA00004870"/>
    </source>
</evidence>
<dbReference type="NCBIfam" id="TIGR00682">
    <property type="entry name" value="lpxK"/>
    <property type="match status" value="1"/>
</dbReference>
<evidence type="ECO:0000256" key="7">
    <source>
        <dbReference type="ARBA" id="ARBA00022777"/>
    </source>
</evidence>
<dbReference type="EMBL" id="JBEDUW010000003">
    <property type="protein sequence ID" value="KAK9938556.1"/>
    <property type="molecule type" value="Genomic_DNA"/>
</dbReference>
<keyword evidence="9" id="KW-0443">Lipid metabolism</keyword>
<dbReference type="GO" id="GO:0009245">
    <property type="term" value="P:lipid A biosynthetic process"/>
    <property type="evidence" value="ECO:0007669"/>
    <property type="project" value="UniProtKB-KW"/>
</dbReference>
<dbReference type="PANTHER" id="PTHR42724:SF1">
    <property type="entry name" value="TETRAACYLDISACCHARIDE 4'-KINASE, MITOCHONDRIAL-RELATED"/>
    <property type="match status" value="1"/>
</dbReference>